<reference evidence="4" key="1">
    <citation type="journal article" date="2022" name="bioRxiv">
        <title>Genomics of Preaxostyla Flagellates Illuminates Evolutionary Transitions and the Path Towards Mitochondrial Loss.</title>
        <authorList>
            <person name="Novak L.V.F."/>
            <person name="Treitli S.C."/>
            <person name="Pyrih J."/>
            <person name="Halakuc P."/>
            <person name="Pipaliya S.V."/>
            <person name="Vacek V."/>
            <person name="Brzon O."/>
            <person name="Soukal P."/>
            <person name="Eme L."/>
            <person name="Dacks J.B."/>
            <person name="Karnkowska A."/>
            <person name="Elias M."/>
            <person name="Hampl V."/>
        </authorList>
    </citation>
    <scope>NUCLEOTIDE SEQUENCE</scope>
    <source>
        <strain evidence="4">RCP-MX</strain>
    </source>
</reference>
<evidence type="ECO:0000256" key="2">
    <source>
        <dbReference type="ARBA" id="ARBA00022737"/>
    </source>
</evidence>
<proteinExistence type="predicted"/>
<dbReference type="PANTHER" id="PTHR48051:SF54">
    <property type="entry name" value="LEUCINE-RICH REPEAT-CONTAINING PROTEIN"/>
    <property type="match status" value="1"/>
</dbReference>
<dbReference type="Pfam" id="PF13855">
    <property type="entry name" value="LRR_8"/>
    <property type="match status" value="3"/>
</dbReference>
<dbReference type="SUPFAM" id="SSF52047">
    <property type="entry name" value="RNI-like"/>
    <property type="match status" value="1"/>
</dbReference>
<gene>
    <name evidence="4" type="ORF">PAPYR_9751</name>
</gene>
<dbReference type="InterPro" id="IPR003591">
    <property type="entry name" value="Leu-rich_rpt_typical-subtyp"/>
</dbReference>
<sequence>MSIPPLVLRQLLRQARASGLLNIAQKSLRAFPPELLSYEDTPEGENWWEHEPVAKVKAHDNLISQYPEGLMVTFRCCTLIDLHNNELASLPEDWGGMQSLAELRLGHNKLARLPASLFQIPALTILDASHNLLTELPECRPLARPAAPARPSSAQSANPAGLRPVHTGRARVPQAAGLRDTVGFPTGEVDPPRRELAGVGAPAGGLFELYLGANQIRQVPPSLVALIAPTIRQLDLSQNRIGALPQAISECEKLTRLVVSGNRLTDLPPLRNLRNLATLGVHLTLTVPFDGLGERRADLRENCLTRLPALPPQPPPHPDAPQAVPALVELFAARNGLASLDEVLPLSNLRTLDYRENKVSEVPEGLTRLEYLGSLDLTMNGLEQIPAFLGFMPRLRVLLLEGNPCRALRREILAKGSVGVLAWLRSRAQGGPDDPSEPPAAPGAARGRSDSPQALLETEIRNAAAGGEVNLEGRGLAEVPAIVFEQPDLRVLRLARNKLTQLPDAVGQLRQLTSLDLTRNQLAQIPTVRRPRLHKPPSRLHITLTHLGQALAGTDVHELLAAYNQIRRVPDLVLGMPLTALDLSGNPLGAIDLSGAALLQGTLQALNLSMCRLTRWPEGILLCRALRELKLSDNKIPEIPAEVNALRNLELLDLTNNSVRSLPYALCRLPVLRGLLLEGNLIVQPRRAVLEKGTPAVLKWLEERGPES</sequence>
<comment type="caution">
    <text evidence="4">The sequence shown here is derived from an EMBL/GenBank/DDBJ whole genome shotgun (WGS) entry which is preliminary data.</text>
</comment>
<dbReference type="EMBL" id="JAPMOS010000111">
    <property type="protein sequence ID" value="KAJ4455357.1"/>
    <property type="molecule type" value="Genomic_DNA"/>
</dbReference>
<dbReference type="InterPro" id="IPR001611">
    <property type="entry name" value="Leu-rich_rpt"/>
</dbReference>
<name>A0ABQ8UCI2_9EUKA</name>
<dbReference type="SUPFAM" id="SSF52058">
    <property type="entry name" value="L domain-like"/>
    <property type="match status" value="1"/>
</dbReference>
<feature type="region of interest" description="Disordered" evidence="3">
    <location>
        <begin position="428"/>
        <end position="452"/>
    </location>
</feature>
<keyword evidence="5" id="KW-1185">Reference proteome</keyword>
<dbReference type="PROSITE" id="PS51450">
    <property type="entry name" value="LRR"/>
    <property type="match status" value="4"/>
</dbReference>
<feature type="region of interest" description="Disordered" evidence="3">
    <location>
        <begin position="143"/>
        <end position="165"/>
    </location>
</feature>
<protein>
    <submittedName>
        <fullName evidence="4">Leucine-rich repeat family protein</fullName>
    </submittedName>
</protein>
<dbReference type="InterPro" id="IPR050216">
    <property type="entry name" value="LRR_domain-containing"/>
</dbReference>
<dbReference type="Gene3D" id="3.80.10.10">
    <property type="entry name" value="Ribonuclease Inhibitor"/>
    <property type="match status" value="3"/>
</dbReference>
<evidence type="ECO:0000256" key="3">
    <source>
        <dbReference type="SAM" id="MobiDB-lite"/>
    </source>
</evidence>
<keyword evidence="2" id="KW-0677">Repeat</keyword>
<evidence type="ECO:0000313" key="5">
    <source>
        <dbReference type="Proteomes" id="UP001141327"/>
    </source>
</evidence>
<dbReference type="SMART" id="SM00369">
    <property type="entry name" value="LRR_TYP"/>
    <property type="match status" value="10"/>
</dbReference>
<keyword evidence="1" id="KW-0433">Leucine-rich repeat</keyword>
<feature type="compositionally biased region" description="Low complexity" evidence="3">
    <location>
        <begin position="143"/>
        <end position="160"/>
    </location>
</feature>
<dbReference type="PANTHER" id="PTHR48051">
    <property type="match status" value="1"/>
</dbReference>
<evidence type="ECO:0000256" key="1">
    <source>
        <dbReference type="ARBA" id="ARBA00022614"/>
    </source>
</evidence>
<accession>A0ABQ8UCI2</accession>
<evidence type="ECO:0000313" key="4">
    <source>
        <dbReference type="EMBL" id="KAJ4455357.1"/>
    </source>
</evidence>
<dbReference type="Proteomes" id="UP001141327">
    <property type="component" value="Unassembled WGS sequence"/>
</dbReference>
<dbReference type="SMART" id="SM00364">
    <property type="entry name" value="LRR_BAC"/>
    <property type="match status" value="7"/>
</dbReference>
<organism evidence="4 5">
    <name type="scientific">Paratrimastix pyriformis</name>
    <dbReference type="NCBI Taxonomy" id="342808"/>
    <lineage>
        <taxon>Eukaryota</taxon>
        <taxon>Metamonada</taxon>
        <taxon>Preaxostyla</taxon>
        <taxon>Paratrimastigidae</taxon>
        <taxon>Paratrimastix</taxon>
    </lineage>
</organism>
<dbReference type="InterPro" id="IPR032675">
    <property type="entry name" value="LRR_dom_sf"/>
</dbReference>